<dbReference type="RefSeq" id="WP_248432615.1">
    <property type="nucleotide sequence ID" value="NZ_CP096205.1"/>
</dbReference>
<dbReference type="EMBL" id="CP096205">
    <property type="protein sequence ID" value="UPQ77709.1"/>
    <property type="molecule type" value="Genomic_DNA"/>
</dbReference>
<gene>
    <name evidence="1" type="ORF">M0M57_08685</name>
</gene>
<evidence type="ECO:0000313" key="2">
    <source>
        <dbReference type="Proteomes" id="UP000830583"/>
    </source>
</evidence>
<name>A0ABY4KAA3_9FLAO</name>
<dbReference type="Gene3D" id="3.30.565.10">
    <property type="entry name" value="Histidine kinase-like ATPase, C-terminal domain"/>
    <property type="match status" value="1"/>
</dbReference>
<organism evidence="1 2">
    <name type="scientific">Flavobacterium azooxidireducens</name>
    <dbReference type="NCBI Taxonomy" id="1871076"/>
    <lineage>
        <taxon>Bacteria</taxon>
        <taxon>Pseudomonadati</taxon>
        <taxon>Bacteroidota</taxon>
        <taxon>Flavobacteriia</taxon>
        <taxon>Flavobacteriales</taxon>
        <taxon>Flavobacteriaceae</taxon>
        <taxon>Flavobacterium</taxon>
    </lineage>
</organism>
<dbReference type="GO" id="GO:0005524">
    <property type="term" value="F:ATP binding"/>
    <property type="evidence" value="ECO:0007669"/>
    <property type="project" value="UniProtKB-KW"/>
</dbReference>
<dbReference type="Proteomes" id="UP000830583">
    <property type="component" value="Chromosome"/>
</dbReference>
<keyword evidence="1" id="KW-0547">Nucleotide-binding</keyword>
<sequence>MFISDDGPAASQEQFKVLYDDKQVVGIKSGLELHLIRDLAKAINCEILMDSKLGKGTTFTLKL</sequence>
<protein>
    <submittedName>
        <fullName evidence="1">ATP-binding protein</fullName>
    </submittedName>
</protein>
<keyword evidence="1" id="KW-0067">ATP-binding</keyword>
<reference evidence="1" key="1">
    <citation type="submission" date="2022-04" db="EMBL/GenBank/DDBJ databases">
        <title>Consumption of N2O by Flavobacterium azooxidireducens sp. nov. isolated from Decomposing Leaf Litter of Phragmites australis (Cav.).</title>
        <authorList>
            <person name="Behrendt U."/>
            <person name="Spanner T."/>
            <person name="Augustin J."/>
            <person name="Horn M.A."/>
            <person name="Kolb S."/>
            <person name="Ulrich A."/>
        </authorList>
    </citation>
    <scope>NUCLEOTIDE SEQUENCE</scope>
    <source>
        <strain evidence="1">IGB 4-14</strain>
    </source>
</reference>
<evidence type="ECO:0000313" key="1">
    <source>
        <dbReference type="EMBL" id="UPQ77709.1"/>
    </source>
</evidence>
<keyword evidence="2" id="KW-1185">Reference proteome</keyword>
<dbReference type="InterPro" id="IPR036890">
    <property type="entry name" value="HATPase_C_sf"/>
</dbReference>
<dbReference type="SUPFAM" id="SSF55874">
    <property type="entry name" value="ATPase domain of HSP90 chaperone/DNA topoisomerase II/histidine kinase"/>
    <property type="match status" value="1"/>
</dbReference>
<proteinExistence type="predicted"/>
<accession>A0ABY4KAA3</accession>